<keyword evidence="1" id="KW-0732">Signal</keyword>
<evidence type="ECO:0000313" key="2">
    <source>
        <dbReference type="EMBL" id="KAK9716314.1"/>
    </source>
</evidence>
<keyword evidence="5" id="KW-1185">Reference proteome</keyword>
<name>A0AAW1KFN2_SAPOF</name>
<reference evidence="3 5" key="1">
    <citation type="submission" date="2024-03" db="EMBL/GenBank/DDBJ databases">
        <title>WGS assembly of Saponaria officinalis var. Norfolk2.</title>
        <authorList>
            <person name="Jenkins J."/>
            <person name="Shu S."/>
            <person name="Grimwood J."/>
            <person name="Barry K."/>
            <person name="Goodstein D."/>
            <person name="Schmutz J."/>
            <person name="Leebens-Mack J."/>
            <person name="Osbourn A."/>
        </authorList>
    </citation>
    <scope>NUCLEOTIDE SEQUENCE [LARGE SCALE GENOMIC DNA]</scope>
    <source>
        <strain evidence="5">cv. Norfolk2</strain>
        <strain evidence="3">JIC</strain>
        <tissue evidence="3">Leaf</tissue>
    </source>
</reference>
<evidence type="ECO:0000313" key="3">
    <source>
        <dbReference type="EMBL" id="KAK9716315.1"/>
    </source>
</evidence>
<feature type="signal peptide" evidence="1">
    <location>
        <begin position="1"/>
        <end position="22"/>
    </location>
</feature>
<dbReference type="Proteomes" id="UP001443914">
    <property type="component" value="Unassembled WGS sequence"/>
</dbReference>
<evidence type="ECO:0000313" key="5">
    <source>
        <dbReference type="Proteomes" id="UP001443914"/>
    </source>
</evidence>
<sequence>MAFSRTTIVLLLFVVLMGSALARGPFLGPSSALAPLSLPPTDAVTDLVAAPTSATAFPFVGEGADPLLAPIAGGSS</sequence>
<protein>
    <submittedName>
        <fullName evidence="3">Uncharacterized protein</fullName>
    </submittedName>
</protein>
<evidence type="ECO:0000313" key="4">
    <source>
        <dbReference type="EMBL" id="KAK9716316.1"/>
    </source>
</evidence>
<organism evidence="3 5">
    <name type="scientific">Saponaria officinalis</name>
    <name type="common">Common soapwort</name>
    <name type="synonym">Lychnis saponaria</name>
    <dbReference type="NCBI Taxonomy" id="3572"/>
    <lineage>
        <taxon>Eukaryota</taxon>
        <taxon>Viridiplantae</taxon>
        <taxon>Streptophyta</taxon>
        <taxon>Embryophyta</taxon>
        <taxon>Tracheophyta</taxon>
        <taxon>Spermatophyta</taxon>
        <taxon>Magnoliopsida</taxon>
        <taxon>eudicotyledons</taxon>
        <taxon>Gunneridae</taxon>
        <taxon>Pentapetalae</taxon>
        <taxon>Caryophyllales</taxon>
        <taxon>Caryophyllaceae</taxon>
        <taxon>Caryophylleae</taxon>
        <taxon>Saponaria</taxon>
    </lineage>
</organism>
<dbReference type="AlphaFoldDB" id="A0AAW1KFN2"/>
<gene>
    <name evidence="2" type="ORF">RND81_06G224700</name>
    <name evidence="3" type="ORF">RND81_06G224800</name>
    <name evidence="4" type="ORF">RND81_06G224900</name>
</gene>
<feature type="chain" id="PRO_5044717882" evidence="1">
    <location>
        <begin position="23"/>
        <end position="76"/>
    </location>
</feature>
<dbReference type="EMBL" id="JBDFQZ010000006">
    <property type="protein sequence ID" value="KAK9716316.1"/>
    <property type="molecule type" value="Genomic_DNA"/>
</dbReference>
<dbReference type="EMBL" id="JBDFQZ010000006">
    <property type="protein sequence ID" value="KAK9716314.1"/>
    <property type="molecule type" value="Genomic_DNA"/>
</dbReference>
<proteinExistence type="predicted"/>
<comment type="caution">
    <text evidence="3">The sequence shown here is derived from an EMBL/GenBank/DDBJ whole genome shotgun (WGS) entry which is preliminary data.</text>
</comment>
<accession>A0AAW1KFN2</accession>
<dbReference type="EMBL" id="JBDFQZ010000006">
    <property type="protein sequence ID" value="KAK9716315.1"/>
    <property type="molecule type" value="Genomic_DNA"/>
</dbReference>
<evidence type="ECO:0000256" key="1">
    <source>
        <dbReference type="SAM" id="SignalP"/>
    </source>
</evidence>